<feature type="compositionally biased region" description="Polar residues" evidence="1">
    <location>
        <begin position="2361"/>
        <end position="2370"/>
    </location>
</feature>
<dbReference type="GO" id="GO:0000902">
    <property type="term" value="P:cell morphogenesis"/>
    <property type="evidence" value="ECO:0007669"/>
    <property type="project" value="InterPro"/>
</dbReference>
<feature type="compositionally biased region" description="Polar residues" evidence="1">
    <location>
        <begin position="78"/>
        <end position="90"/>
    </location>
</feature>
<dbReference type="EMBL" id="CP118375">
    <property type="protein sequence ID" value="WFD41791.1"/>
    <property type="molecule type" value="Genomic_DNA"/>
</dbReference>
<dbReference type="Pfam" id="PF14222">
    <property type="entry name" value="MOR2-PAG1_N"/>
    <property type="match status" value="1"/>
</dbReference>
<organism evidence="4 5">
    <name type="scientific">Malassezia psittaci</name>
    <dbReference type="NCBI Taxonomy" id="1821823"/>
    <lineage>
        <taxon>Eukaryota</taxon>
        <taxon>Fungi</taxon>
        <taxon>Dikarya</taxon>
        <taxon>Basidiomycota</taxon>
        <taxon>Ustilaginomycotina</taxon>
        <taxon>Malasseziomycetes</taxon>
        <taxon>Malasseziales</taxon>
        <taxon>Malasseziaceae</taxon>
        <taxon>Malassezia</taxon>
    </lineage>
</organism>
<evidence type="ECO:0000256" key="1">
    <source>
        <dbReference type="SAM" id="MobiDB-lite"/>
    </source>
</evidence>
<feature type="compositionally biased region" description="Basic residues" evidence="1">
    <location>
        <begin position="183"/>
        <end position="193"/>
    </location>
</feature>
<feature type="compositionally biased region" description="Polar residues" evidence="1">
    <location>
        <begin position="201"/>
        <end position="211"/>
    </location>
</feature>
<evidence type="ECO:0000313" key="4">
    <source>
        <dbReference type="EMBL" id="WFD41791.1"/>
    </source>
</evidence>
<sequence length="2370" mass="260485">MEEGGQVVIPDLDGTDWFAEAALAPPPSLQSPGTWSMSDGPMSPVEETRRTRAPTAGPANGGGESARYGAALDYFSTPPRSSDRTVTTPFSRPVKKPSFASLRAAIKGQPSHDVLPTDDARRGPSRTAENAAFGLAQVTGITRPMRRHVKSGSQTSNPASASGWDADLSINTSSLRSPSRNIRASRQHTRHGSHFSEHSIETGSISPSCSNGPPLPVSDTTMNLSDLTVAPDWVYDVTTENGLDMFGGPIRNGLVDPMPRMAIQNLRTPLVSAFEQVLRRFVAAADSALYALLHASNDMNAMHALFPSRETAASFDAVLDAIQHVAKHSTVMVVDSLLAWRSMTLNPAETNNALPSVPSSISLSSLNSTQTNGIAMRRRGSDASTSSLTVSDETASRRKALAVTYLVCRALLRAIPDQSSADPESICSDSFLTTTFQFLHTSSTARLNERSSLPPLDVMLQQQCFDTVARLLGALSRVRLSAISDQFIQILKQSNNLSASRNHELLTEAAILGMRYIRIAVYPMEVFEEGAELVSYLAQYFAHSHGYRIKRALSRVLCALILPVASTASAERHHPTWNRALQLMLPKAQQIAVRTRYWSVALPLWTAALCAAPPEVILSQFSQCLDTAFARLKDRSARPVVLQCATQLFHAYLFHCHEGTNATTKRLNAFFAQFQVVPRPGIPPPDTHLDHNVSQLHFTLYRQFDYGRDQVLDMLLYSVFQDKTVVHQPELLQPTKMRIAIRAISRTVQSYLDNEPPAFPESSDTVSVPSSARHEDVSSLVDASKINYPNVTVGSTYATFFELIGHIALIADYQVKDINVFNPQLAIAKGTSLPTMPGDRSAQDREHYVVRTHANGSFTVVYAREQQAYIDLLRTCFDAWPLGLSPTLAMPTVLTTLFRAQYSAEPGLQRASAAALKRIALQSTERAHNVVQAYLRWAIRQDGFVWELVPHAEILLPKMSQTIGLFIDLLDIWWTQRRYDTTSEDVLTTLDEIEGCAMYLLCTPSVPLRQQALTVLRLLSILHGECVPRAKQTSARRSIHLLDRGRGMYLTPERPELSASHRARVAKWDKELPLSSLCTAHDSISQSLWLYALPSLLQAFAAAMPMSATAFYLHMLARVKAIDASLTPRTRNSVTPFARGCWRTYTTALCATTALDTPDVPRADVVPMLVPYLSSEDSDLRDSAAHALGYTQQSVYVPLLAALHASARPAQEETRLTLARVYMARVVFHTAPQMPSIATDPRAVRLVGAWVQDTFTFLQARAGLPTVDLCALRRYFVATVSAYYKALQTEAPTHFPDSMRAEIFAMFDDWHDAQDAHRLAAQLSAAAEQCVDAKQKERVIVQQRQELQLLAVEAERGMAVLCAGTAIDAKHKTPLAWPRVLQWIESCLNHVEIRTRELGGEALQLLLSHNPMHSALIQAVLRHSFKDLQASQASRMFFMHLAISYVDGAAHLSDESVIALALMHLAHDDASVRALAIGILDTVLVRLNLRYLLVPYAVKVTSPQPVAYHEAQGRLSHSLNEHLHYLPVAQVLIAHFDVLPDSSHEGALRVLAPWIQNISTQASTFALLTQLTFLMMKYGDLHPLAVKTLWMHAIGAMDGALLAEFALHLALSSRSVDRIAYAQRIVVMMDHQHVRTSMLSWLCACLRPSATIKSTSNLSAEEIQDQLRILPSGHKQQEQVASPLDLGLVAWLLLSECIGADESSFATQVPMLLHTLCVHLYDLPIELQPCFAAAADQILRGIVELGTEKEVHAGSNATATSQQNATESEPVDLNVLLEKRVALNSNARHNTRISFERTQTVLHAALQQSRPTEDLIESVCAFCTTSLPGIRDVWAAEALQWATYAPSTPTACRSLQILRMLRPDFKPTMLMELLLRFAASCASLQDADEKAYASELLSTLHTAITDPITLPDAVFYALLRVAIAASTTPIESEFAEVLRLLAMLVDRCERESNKQWQLLTDNQAFDQSTPSLARNLLRGLRSATLCDDTFALLARLVRLPPTLVFKQGANEADEVAILLAATLPWCMQASDLRTLGSLRTADARAIDPTRVSDLGEGIARAAERLRRTDMARVAHSIARARFRSADELARQAAPCLANACAHNKTLGATLVMQLCDLLYCECEWVCRQSLLALRCLLDALRAQQADGAIRALGPSLLDPVLALLSTPLAPLALDVLDMPALAIEENSLGDDLARDNQRCNSSSSTNQLFGLPSASGWGIANAHQEASRTKHNLHAVVHTLDPTLRYDFIQGSAQGHANVDELGSLASQLNDLASYFGEQDNSFSLPDSQTQSATGQVAQILSRSAYRTRDSVLFAAAPPPLDAVLKDWYTDPANQLREDDEPTSATQSEPPRNLLLHNRTDSTSSESSYA</sequence>
<dbReference type="SUPFAM" id="SSF48371">
    <property type="entry name" value="ARM repeat"/>
    <property type="match status" value="1"/>
</dbReference>
<protein>
    <submittedName>
        <fullName evidence="4">Cell morphogenesis protein PAG1</fullName>
    </submittedName>
</protein>
<dbReference type="InterPro" id="IPR039867">
    <property type="entry name" value="Furry/Tao3/Mor2"/>
</dbReference>
<dbReference type="InterPro" id="IPR025614">
    <property type="entry name" value="Cell_morpho_N"/>
</dbReference>
<feature type="domain" description="Cell morphogenesis protein N-terminal" evidence="2">
    <location>
        <begin position="398"/>
        <end position="973"/>
    </location>
</feature>
<dbReference type="InterPro" id="IPR025481">
    <property type="entry name" value="Cell_Morphogen_C"/>
</dbReference>
<feature type="region of interest" description="Disordered" evidence="1">
    <location>
        <begin position="2332"/>
        <end position="2370"/>
    </location>
</feature>
<dbReference type="InterPro" id="IPR016024">
    <property type="entry name" value="ARM-type_fold"/>
</dbReference>
<dbReference type="GO" id="GO:0030427">
    <property type="term" value="C:site of polarized growth"/>
    <property type="evidence" value="ECO:0007669"/>
    <property type="project" value="TreeGrafter"/>
</dbReference>
<feature type="compositionally biased region" description="Polar residues" evidence="1">
    <location>
        <begin position="151"/>
        <end position="160"/>
    </location>
</feature>
<reference evidence="4" key="1">
    <citation type="submission" date="2023-02" db="EMBL/GenBank/DDBJ databases">
        <title>Mating type loci evolution in Malassezia.</title>
        <authorList>
            <person name="Coelho M.A."/>
        </authorList>
    </citation>
    <scope>NUCLEOTIDE SEQUENCE</scope>
    <source>
        <strain evidence="4">CBS 14136</strain>
    </source>
</reference>
<evidence type="ECO:0000313" key="5">
    <source>
        <dbReference type="Proteomes" id="UP001214628"/>
    </source>
</evidence>
<accession>A0AAF0JIL1</accession>
<name>A0AAF0JIL1_9BASI</name>
<feature type="compositionally biased region" description="Polar residues" evidence="1">
    <location>
        <begin position="169"/>
        <end position="182"/>
    </location>
</feature>
<dbReference type="Pfam" id="PF14225">
    <property type="entry name" value="MOR2-PAG1_C"/>
    <property type="match status" value="1"/>
</dbReference>
<keyword evidence="5" id="KW-1185">Reference proteome</keyword>
<dbReference type="GO" id="GO:0005938">
    <property type="term" value="C:cell cortex"/>
    <property type="evidence" value="ECO:0007669"/>
    <property type="project" value="TreeGrafter"/>
</dbReference>
<gene>
    <name evidence="4" type="primary">TAO3</name>
    <name evidence="4" type="ORF">MPSI1_000427</name>
</gene>
<dbReference type="PANTHER" id="PTHR12295:SF30">
    <property type="entry name" value="PROTEIN FURRY"/>
    <property type="match status" value="1"/>
</dbReference>
<proteinExistence type="predicted"/>
<dbReference type="Proteomes" id="UP001214628">
    <property type="component" value="Chromosome 1"/>
</dbReference>
<dbReference type="PANTHER" id="PTHR12295">
    <property type="entry name" value="FURRY-RELATED"/>
    <property type="match status" value="1"/>
</dbReference>
<feature type="region of interest" description="Disordered" evidence="1">
    <location>
        <begin position="145"/>
        <end position="214"/>
    </location>
</feature>
<evidence type="ECO:0000259" key="3">
    <source>
        <dbReference type="Pfam" id="PF14225"/>
    </source>
</evidence>
<feature type="region of interest" description="Disordered" evidence="1">
    <location>
        <begin position="23"/>
        <end position="94"/>
    </location>
</feature>
<feature type="region of interest" description="Disordered" evidence="1">
    <location>
        <begin position="106"/>
        <end position="131"/>
    </location>
</feature>
<evidence type="ECO:0000259" key="2">
    <source>
        <dbReference type="Pfam" id="PF14222"/>
    </source>
</evidence>
<feature type="domain" description="Cell morphogenesis protein C-terminal" evidence="3">
    <location>
        <begin position="1922"/>
        <end position="2179"/>
    </location>
</feature>